<sequence length="73" mass="7972">MNELVTIPSINGNNILKWNVFLKKKVVLVMDSTGSPARIDSKCASSFEAGNIGFKLLFGMSNDMASVSFNIFI</sequence>
<accession>A0A5S9MHV1</accession>
<gene>
    <name evidence="1" type="ORF">BsIDN1_61390</name>
</gene>
<dbReference type="Proteomes" id="UP000464658">
    <property type="component" value="Chromosome"/>
</dbReference>
<protein>
    <submittedName>
        <fullName evidence="1">Uncharacterized protein</fullName>
    </submittedName>
</protein>
<name>A0A5S9MHV1_BACIA</name>
<reference evidence="1 2" key="1">
    <citation type="submission" date="2019-12" db="EMBL/GenBank/DDBJ databases">
        <title>Full genome sequence of a Bacillus safensis strain isolated from commercially available natto in Indonesia.</title>
        <authorList>
            <person name="Yoshida M."/>
            <person name="Uomi M."/>
            <person name="Waturangi D."/>
            <person name="Ekaputri J.J."/>
            <person name="Setiamarga D.H.E."/>
        </authorList>
    </citation>
    <scope>NUCLEOTIDE SEQUENCE [LARGE SCALE GENOMIC DNA]</scope>
    <source>
        <strain evidence="1 2">IDN1</strain>
    </source>
</reference>
<proteinExistence type="predicted"/>
<dbReference type="EMBL" id="AP021906">
    <property type="protein sequence ID" value="BBP92521.1"/>
    <property type="molecule type" value="Genomic_DNA"/>
</dbReference>
<dbReference type="AlphaFoldDB" id="A0A5S9MHV1"/>
<evidence type="ECO:0000313" key="2">
    <source>
        <dbReference type="Proteomes" id="UP000464658"/>
    </source>
</evidence>
<evidence type="ECO:0000313" key="1">
    <source>
        <dbReference type="EMBL" id="BBP92521.1"/>
    </source>
</evidence>
<organism evidence="1 2">
    <name type="scientific">Bacillus safensis</name>
    <dbReference type="NCBI Taxonomy" id="561879"/>
    <lineage>
        <taxon>Bacteria</taxon>
        <taxon>Bacillati</taxon>
        <taxon>Bacillota</taxon>
        <taxon>Bacilli</taxon>
        <taxon>Bacillales</taxon>
        <taxon>Bacillaceae</taxon>
        <taxon>Bacillus</taxon>
    </lineage>
</organism>